<dbReference type="RefSeq" id="WP_077686379.1">
    <property type="nucleotide sequence ID" value="NZ_CP019606.1"/>
</dbReference>
<name>A0A1Q2CPL5_9ACTN</name>
<evidence type="ECO:0000259" key="1">
    <source>
        <dbReference type="PROSITE" id="PS51186"/>
    </source>
</evidence>
<dbReference type="Proteomes" id="UP000188145">
    <property type="component" value="Chromosome"/>
</dbReference>
<dbReference type="SUPFAM" id="SSF55729">
    <property type="entry name" value="Acyl-CoA N-acyltransferases (Nat)"/>
    <property type="match status" value="1"/>
</dbReference>
<dbReference type="EMBL" id="CP019606">
    <property type="protein sequence ID" value="AQP48046.1"/>
    <property type="molecule type" value="Genomic_DNA"/>
</dbReference>
<proteinExistence type="predicted"/>
<keyword evidence="3" id="KW-1185">Reference proteome</keyword>
<feature type="domain" description="N-acetyltransferase" evidence="1">
    <location>
        <begin position="4"/>
        <end position="173"/>
    </location>
</feature>
<dbReference type="Pfam" id="PF00583">
    <property type="entry name" value="Acetyltransf_1"/>
    <property type="match status" value="1"/>
</dbReference>
<dbReference type="InterPro" id="IPR016181">
    <property type="entry name" value="Acyl_CoA_acyltransferase"/>
</dbReference>
<dbReference type="Gene3D" id="3.40.630.30">
    <property type="match status" value="1"/>
</dbReference>
<dbReference type="GO" id="GO:0016747">
    <property type="term" value="F:acyltransferase activity, transferring groups other than amino-acyl groups"/>
    <property type="evidence" value="ECO:0007669"/>
    <property type="project" value="InterPro"/>
</dbReference>
<dbReference type="AlphaFoldDB" id="A0A1Q2CPL5"/>
<dbReference type="OrthoDB" id="5243635at2"/>
<evidence type="ECO:0000313" key="3">
    <source>
        <dbReference type="Proteomes" id="UP000188145"/>
    </source>
</evidence>
<accession>A0A1Q2CPL5</accession>
<protein>
    <recommendedName>
        <fullName evidence="1">N-acetyltransferase domain-containing protein</fullName>
    </recommendedName>
</protein>
<dbReference type="KEGG" id="tes:BW730_11670"/>
<organism evidence="2 3">
    <name type="scientific">Tessaracoccus aquimaris</name>
    <dbReference type="NCBI Taxonomy" id="1332264"/>
    <lineage>
        <taxon>Bacteria</taxon>
        <taxon>Bacillati</taxon>
        <taxon>Actinomycetota</taxon>
        <taxon>Actinomycetes</taxon>
        <taxon>Propionibacteriales</taxon>
        <taxon>Propionibacteriaceae</taxon>
        <taxon>Tessaracoccus</taxon>
    </lineage>
</organism>
<sequence length="175" mass="19080">MSSPLLRAPQPSDADAWFDFLVAQQAKAYAGIVPEDFATGQDRKYRDAWVPELAAAFASPGTARRVVAELNGGIVGIASILDGPQDWEIAAGLVPSPAGRELERLYLDPSQHGTGLARAMFNVVDEGEDLYLWLIDGNERAHRFYKRLGFADVDEQHAAGNDWGGVGMHRMARLS</sequence>
<reference evidence="3" key="1">
    <citation type="submission" date="2017-02" db="EMBL/GenBank/DDBJ databases">
        <title>Tessaracoccus aquaemaris sp. nov., isolated from the intestine of a Korean rockfish, Sebastes schlegelii, in a marine aquaculture pond.</title>
        <authorList>
            <person name="Tak E.J."/>
            <person name="Bae J.-W."/>
        </authorList>
    </citation>
    <scope>NUCLEOTIDE SEQUENCE [LARGE SCALE GENOMIC DNA]</scope>
    <source>
        <strain evidence="3">NSG39</strain>
    </source>
</reference>
<dbReference type="PROSITE" id="PS51186">
    <property type="entry name" value="GNAT"/>
    <property type="match status" value="1"/>
</dbReference>
<gene>
    <name evidence="2" type="ORF">BW730_11670</name>
</gene>
<evidence type="ECO:0000313" key="2">
    <source>
        <dbReference type="EMBL" id="AQP48046.1"/>
    </source>
</evidence>
<dbReference type="CDD" id="cd04301">
    <property type="entry name" value="NAT_SF"/>
    <property type="match status" value="1"/>
</dbReference>
<dbReference type="InterPro" id="IPR000182">
    <property type="entry name" value="GNAT_dom"/>
</dbReference>
<dbReference type="STRING" id="1332264.BW730_11670"/>